<dbReference type="PANTHER" id="PTHR42840:SF3">
    <property type="entry name" value="BINDING ROSSMANN FOLD OXIDOREDUCTASE, PUTATIVE (AFU_ORTHOLOGUE AFUA_2G10240)-RELATED"/>
    <property type="match status" value="1"/>
</dbReference>
<comment type="similarity">
    <text evidence="1">Belongs to the Gfo/Idh/MocA family.</text>
</comment>
<feature type="domain" description="GFO/IDH/MocA-like oxidoreductase" evidence="4">
    <location>
        <begin position="131"/>
        <end position="251"/>
    </location>
</feature>
<evidence type="ECO:0000259" key="4">
    <source>
        <dbReference type="Pfam" id="PF22725"/>
    </source>
</evidence>
<evidence type="ECO:0000313" key="5">
    <source>
        <dbReference type="EMBL" id="KEZ77923.1"/>
    </source>
</evidence>
<proteinExistence type="inferred from homology"/>
<dbReference type="STRING" id="1304275.C41B8_07747"/>
<dbReference type="InterPro" id="IPR055170">
    <property type="entry name" value="GFO_IDH_MocA-like_dom"/>
</dbReference>
<dbReference type="InterPro" id="IPR036291">
    <property type="entry name" value="NAD(P)-bd_dom_sf"/>
</dbReference>
<gene>
    <name evidence="5" type="ORF">C41B8_07747</name>
</gene>
<keyword evidence="2" id="KW-0560">Oxidoreductase</keyword>
<keyword evidence="6" id="KW-1185">Reference proteome</keyword>
<dbReference type="Proteomes" id="UP000028302">
    <property type="component" value="Unassembled WGS sequence"/>
</dbReference>
<dbReference type="Gene3D" id="3.30.360.10">
    <property type="entry name" value="Dihydrodipicolinate Reductase, domain 2"/>
    <property type="match status" value="1"/>
</dbReference>
<dbReference type="Gene3D" id="3.40.50.720">
    <property type="entry name" value="NAD(P)-binding Rossmann-like Domain"/>
    <property type="match status" value="1"/>
</dbReference>
<name>A0A084IMI9_SALHC</name>
<evidence type="ECO:0000259" key="3">
    <source>
        <dbReference type="Pfam" id="PF01408"/>
    </source>
</evidence>
<evidence type="ECO:0000313" key="6">
    <source>
        <dbReference type="Proteomes" id="UP000028302"/>
    </source>
</evidence>
<dbReference type="GO" id="GO:0016491">
    <property type="term" value="F:oxidoreductase activity"/>
    <property type="evidence" value="ECO:0007669"/>
    <property type="project" value="UniProtKB-KW"/>
</dbReference>
<sequence>MSEPIMNLAIIGAGRIAHVHAAAAARDPRIALKYVSDIRAEAAEALASMHGAASVDVDTIFADDAIDAVLIASSTATHAEFLERAATTGKAVLCEKPIALDIERTKAAVDVVNAHPVACALGFNRRHDPQFAALKAAIEAGRIGQLETLTIISRDPAPPPIDYIKGSGGLFFDMMIHDFDVARWLLDEPIASVFASGGVMVDPAIGEAGDIDTAMVVLTTESGRLCHIQNSRRTAYGYDQRIEAFGSAGMLQAVNETETRLRYTGEAGQLDEPPKHFFLERYGIAYGRELGDLYDAWSTGSAPKATHEDGYQSLRLAAAATQSLAENRSVRLDEIG</sequence>
<dbReference type="eggNOG" id="COG0673">
    <property type="taxonomic scope" value="Bacteria"/>
</dbReference>
<dbReference type="PANTHER" id="PTHR42840">
    <property type="entry name" value="NAD(P)-BINDING ROSSMANN-FOLD SUPERFAMILY PROTEIN-RELATED"/>
    <property type="match status" value="1"/>
</dbReference>
<dbReference type="Pfam" id="PF22725">
    <property type="entry name" value="GFO_IDH_MocA_C3"/>
    <property type="match status" value="1"/>
</dbReference>
<dbReference type="SUPFAM" id="SSF51735">
    <property type="entry name" value="NAD(P)-binding Rossmann-fold domains"/>
    <property type="match status" value="1"/>
</dbReference>
<dbReference type="GO" id="GO:0000166">
    <property type="term" value="F:nucleotide binding"/>
    <property type="evidence" value="ECO:0007669"/>
    <property type="project" value="InterPro"/>
</dbReference>
<comment type="caution">
    <text evidence="5">The sequence shown here is derived from an EMBL/GenBank/DDBJ whole genome shotgun (WGS) entry which is preliminary data.</text>
</comment>
<reference evidence="5 6" key="1">
    <citation type="submission" date="2013-03" db="EMBL/GenBank/DDBJ databases">
        <title>Salinisphaera hydrothermalis C41B8 Genome Sequencing.</title>
        <authorList>
            <person name="Li C."/>
            <person name="Lai Q."/>
            <person name="Shao Z."/>
        </authorList>
    </citation>
    <scope>NUCLEOTIDE SEQUENCE [LARGE SCALE GENOMIC DNA]</scope>
    <source>
        <strain evidence="5 6">C41B8</strain>
    </source>
</reference>
<evidence type="ECO:0000256" key="2">
    <source>
        <dbReference type="ARBA" id="ARBA00023002"/>
    </source>
</evidence>
<accession>A0A084IMI9</accession>
<dbReference type="AlphaFoldDB" id="A0A084IMI9"/>
<protein>
    <submittedName>
        <fullName evidence="5">Myo-inositol 2-dehydrogenase</fullName>
    </submittedName>
</protein>
<dbReference type="InterPro" id="IPR030827">
    <property type="entry name" value="Myo_inos_IolG"/>
</dbReference>
<dbReference type="NCBIfam" id="TIGR04380">
    <property type="entry name" value="myo_inos_iolG"/>
    <property type="match status" value="1"/>
</dbReference>
<dbReference type="SUPFAM" id="SSF55347">
    <property type="entry name" value="Glyceraldehyde-3-phosphate dehydrogenase-like, C-terminal domain"/>
    <property type="match status" value="1"/>
</dbReference>
<evidence type="ECO:0000256" key="1">
    <source>
        <dbReference type="ARBA" id="ARBA00010928"/>
    </source>
</evidence>
<organism evidence="5 6">
    <name type="scientific">Salinisphaera hydrothermalis (strain C41B8)</name>
    <dbReference type="NCBI Taxonomy" id="1304275"/>
    <lineage>
        <taxon>Bacteria</taxon>
        <taxon>Pseudomonadati</taxon>
        <taxon>Pseudomonadota</taxon>
        <taxon>Gammaproteobacteria</taxon>
        <taxon>Salinisphaerales</taxon>
        <taxon>Salinisphaeraceae</taxon>
        <taxon>Salinisphaera</taxon>
    </lineage>
</organism>
<dbReference type="InterPro" id="IPR000683">
    <property type="entry name" value="Gfo/Idh/MocA-like_OxRdtase_N"/>
</dbReference>
<dbReference type="EMBL" id="APNK01000008">
    <property type="protein sequence ID" value="KEZ77923.1"/>
    <property type="molecule type" value="Genomic_DNA"/>
</dbReference>
<feature type="domain" description="Gfo/Idh/MocA-like oxidoreductase N-terminal" evidence="3">
    <location>
        <begin position="7"/>
        <end position="122"/>
    </location>
</feature>
<dbReference type="Pfam" id="PF01408">
    <property type="entry name" value="GFO_IDH_MocA"/>
    <property type="match status" value="1"/>
</dbReference>
<dbReference type="PATRIC" id="fig|1304275.5.peg.1582"/>